<evidence type="ECO:0000313" key="8">
    <source>
        <dbReference type="EMBL" id="OCL89598.1"/>
    </source>
</evidence>
<name>A0ABX2YC66_9BACT</name>
<keyword evidence="4" id="KW-0255">Endonuclease</keyword>
<dbReference type="EMBL" id="LDIR01000007">
    <property type="protein sequence ID" value="OCL89598.1"/>
    <property type="molecule type" value="Genomic_DNA"/>
</dbReference>
<evidence type="ECO:0000256" key="6">
    <source>
        <dbReference type="ARBA" id="ARBA00022884"/>
    </source>
</evidence>
<sequence>MDSKEVLKHLMAQGFVKKSQKGSHIKLEKDNKTVIVPVHGKKDIPTGTLKNIEKQSGIKF</sequence>
<evidence type="ECO:0000256" key="3">
    <source>
        <dbReference type="ARBA" id="ARBA00022722"/>
    </source>
</evidence>
<organism evidence="8 9">
    <name type="scientific">Arcobacter porcinus</name>
    <dbReference type="NCBI Taxonomy" id="1935204"/>
    <lineage>
        <taxon>Bacteria</taxon>
        <taxon>Pseudomonadati</taxon>
        <taxon>Campylobacterota</taxon>
        <taxon>Epsilonproteobacteria</taxon>
        <taxon>Campylobacterales</taxon>
        <taxon>Arcobacteraceae</taxon>
        <taxon>Arcobacter</taxon>
    </lineage>
</organism>
<evidence type="ECO:0000256" key="2">
    <source>
        <dbReference type="ARBA" id="ARBA00022649"/>
    </source>
</evidence>
<evidence type="ECO:0000256" key="5">
    <source>
        <dbReference type="ARBA" id="ARBA00022801"/>
    </source>
</evidence>
<evidence type="ECO:0000256" key="1">
    <source>
        <dbReference type="ARBA" id="ARBA00006620"/>
    </source>
</evidence>
<dbReference type="RefSeq" id="WP_066179976.1">
    <property type="nucleotide sequence ID" value="NZ_LDIR01000007.1"/>
</dbReference>
<comment type="similarity">
    <text evidence="1">Belongs to the HicA mRNA interferase family.</text>
</comment>
<dbReference type="Pfam" id="PF07927">
    <property type="entry name" value="HicA_toxin"/>
    <property type="match status" value="1"/>
</dbReference>
<keyword evidence="3" id="KW-0540">Nuclease</keyword>
<evidence type="ECO:0000256" key="4">
    <source>
        <dbReference type="ARBA" id="ARBA00022759"/>
    </source>
</evidence>
<keyword evidence="6" id="KW-0694">RNA-binding</keyword>
<gene>
    <name evidence="8" type="ORF">AAX28_02010</name>
</gene>
<proteinExistence type="inferred from homology"/>
<keyword evidence="2" id="KW-1277">Toxin-antitoxin system</keyword>
<dbReference type="Proteomes" id="UP000093159">
    <property type="component" value="Unassembled WGS sequence"/>
</dbReference>
<keyword evidence="5" id="KW-0378">Hydrolase</keyword>
<dbReference type="InterPro" id="IPR012933">
    <property type="entry name" value="HicA_mRNA_interferase"/>
</dbReference>
<evidence type="ECO:0000313" key="9">
    <source>
        <dbReference type="Proteomes" id="UP000093159"/>
    </source>
</evidence>
<protein>
    <submittedName>
        <fullName evidence="8">YcfA-like protein</fullName>
    </submittedName>
</protein>
<keyword evidence="9" id="KW-1185">Reference proteome</keyword>
<dbReference type="SUPFAM" id="SSF54786">
    <property type="entry name" value="YcfA/nrd intein domain"/>
    <property type="match status" value="1"/>
</dbReference>
<accession>A0ABX2YC66</accession>
<dbReference type="Gene3D" id="3.30.920.30">
    <property type="entry name" value="Hypothetical protein"/>
    <property type="match status" value="1"/>
</dbReference>
<comment type="caution">
    <text evidence="8">The sequence shown here is derived from an EMBL/GenBank/DDBJ whole genome shotgun (WGS) entry which is preliminary data.</text>
</comment>
<keyword evidence="7" id="KW-0346">Stress response</keyword>
<dbReference type="InterPro" id="IPR038570">
    <property type="entry name" value="HicA_sf"/>
</dbReference>
<reference evidence="8 9" key="1">
    <citation type="submission" date="2015-05" db="EMBL/GenBank/DDBJ databases">
        <authorList>
            <person name="Rovetto F."/>
            <person name="Cocolin L."/>
            <person name="Illeghems K."/>
            <person name="Van Nieuwerburgh F."/>
            <person name="Houf K."/>
        </authorList>
    </citation>
    <scope>NUCLEOTIDE SEQUENCE [LARGE SCALE GENOMIC DNA]</scope>
    <source>
        <strain evidence="8 9">117434</strain>
    </source>
</reference>
<evidence type="ECO:0000256" key="7">
    <source>
        <dbReference type="ARBA" id="ARBA00023016"/>
    </source>
</evidence>